<comment type="caution">
    <text evidence="2">The sequence shown here is derived from an EMBL/GenBank/DDBJ whole genome shotgun (WGS) entry which is preliminary data.</text>
</comment>
<organism evidence="2">
    <name type="scientific">marine sediment metagenome</name>
    <dbReference type="NCBI Taxonomy" id="412755"/>
    <lineage>
        <taxon>unclassified sequences</taxon>
        <taxon>metagenomes</taxon>
        <taxon>ecological metagenomes</taxon>
    </lineage>
</organism>
<protein>
    <recommendedName>
        <fullName evidence="1">RmlD-like substrate binding domain-containing protein</fullName>
    </recommendedName>
</protein>
<dbReference type="InterPro" id="IPR036291">
    <property type="entry name" value="NAD(P)-bd_dom_sf"/>
</dbReference>
<dbReference type="Gene3D" id="3.40.50.720">
    <property type="entry name" value="NAD(P)-binding Rossmann-like Domain"/>
    <property type="match status" value="1"/>
</dbReference>
<feature type="domain" description="RmlD-like substrate binding" evidence="1">
    <location>
        <begin position="1"/>
        <end position="61"/>
    </location>
</feature>
<evidence type="ECO:0000259" key="1">
    <source>
        <dbReference type="Pfam" id="PF04321"/>
    </source>
</evidence>
<dbReference type="AlphaFoldDB" id="X1VW24"/>
<accession>X1VW24</accession>
<gene>
    <name evidence="2" type="ORF">S12H4_62914</name>
</gene>
<proteinExistence type="predicted"/>
<feature type="non-terminal residue" evidence="2">
    <location>
        <position position="62"/>
    </location>
</feature>
<dbReference type="SUPFAM" id="SSF51735">
    <property type="entry name" value="NAD(P)-binding Rossmann-fold domains"/>
    <property type="match status" value="1"/>
</dbReference>
<dbReference type="EMBL" id="BARW01042464">
    <property type="protein sequence ID" value="GAJ22486.1"/>
    <property type="molecule type" value="Genomic_DNA"/>
</dbReference>
<dbReference type="Pfam" id="PF04321">
    <property type="entry name" value="RmlD_sub_bind"/>
    <property type="match status" value="1"/>
</dbReference>
<reference evidence="2" key="1">
    <citation type="journal article" date="2014" name="Front. Microbiol.">
        <title>High frequency of phylogenetically diverse reductive dehalogenase-homologous genes in deep subseafloor sedimentary metagenomes.</title>
        <authorList>
            <person name="Kawai M."/>
            <person name="Futagami T."/>
            <person name="Toyoda A."/>
            <person name="Takaki Y."/>
            <person name="Nishi S."/>
            <person name="Hori S."/>
            <person name="Arai W."/>
            <person name="Tsubouchi T."/>
            <person name="Morono Y."/>
            <person name="Uchiyama I."/>
            <person name="Ito T."/>
            <person name="Fujiyama A."/>
            <person name="Inagaki F."/>
            <person name="Takami H."/>
        </authorList>
    </citation>
    <scope>NUCLEOTIDE SEQUENCE</scope>
    <source>
        <strain evidence="2">Expedition CK06-06</strain>
    </source>
</reference>
<dbReference type="InterPro" id="IPR029903">
    <property type="entry name" value="RmlD-like-bd"/>
</dbReference>
<name>X1VW24_9ZZZZ</name>
<dbReference type="Gene3D" id="3.90.25.10">
    <property type="entry name" value="UDP-galactose 4-epimerase, domain 1"/>
    <property type="match status" value="1"/>
</dbReference>
<evidence type="ECO:0000313" key="2">
    <source>
        <dbReference type="EMBL" id="GAJ22486.1"/>
    </source>
</evidence>
<feature type="non-terminal residue" evidence="2">
    <location>
        <position position="1"/>
    </location>
</feature>
<sequence length="62" mass="7029">WLFGKNSKTFISKFLVSDNKPGSIDVICDQFASFTYTVDLADVILLLIKSENYGIFHIVNKN</sequence>